<accession>A0A164UIW8</accession>
<evidence type="ECO:0000313" key="2">
    <source>
        <dbReference type="Proteomes" id="UP000076858"/>
    </source>
</evidence>
<dbReference type="AlphaFoldDB" id="A0A164UIW8"/>
<dbReference type="Proteomes" id="UP000076858">
    <property type="component" value="Unassembled WGS sequence"/>
</dbReference>
<sequence length="62" mass="7674">MPFMALLESVFVMEDLLRRPFCEERGWWCWHWLDNRPYGYSSLYQQPFTRWNTKGQSANLRK</sequence>
<evidence type="ECO:0000313" key="1">
    <source>
        <dbReference type="EMBL" id="KZS11402.1"/>
    </source>
</evidence>
<proteinExistence type="predicted"/>
<protein>
    <submittedName>
        <fullName evidence="1">Uncharacterized protein</fullName>
    </submittedName>
</protein>
<dbReference type="EMBL" id="LRGB01001581">
    <property type="protein sequence ID" value="KZS11402.1"/>
    <property type="molecule type" value="Genomic_DNA"/>
</dbReference>
<name>A0A164UIW8_9CRUS</name>
<reference evidence="1 2" key="1">
    <citation type="submission" date="2016-03" db="EMBL/GenBank/DDBJ databases">
        <title>EvidentialGene: Evidence-directed Construction of Genes on Genomes.</title>
        <authorList>
            <person name="Gilbert D.G."/>
            <person name="Choi J.-H."/>
            <person name="Mockaitis K."/>
            <person name="Colbourne J."/>
            <person name="Pfrender M."/>
        </authorList>
    </citation>
    <scope>NUCLEOTIDE SEQUENCE [LARGE SCALE GENOMIC DNA]</scope>
    <source>
        <strain evidence="1 2">Xinb3</strain>
        <tissue evidence="1">Complete organism</tissue>
    </source>
</reference>
<organism evidence="1 2">
    <name type="scientific">Daphnia magna</name>
    <dbReference type="NCBI Taxonomy" id="35525"/>
    <lineage>
        <taxon>Eukaryota</taxon>
        <taxon>Metazoa</taxon>
        <taxon>Ecdysozoa</taxon>
        <taxon>Arthropoda</taxon>
        <taxon>Crustacea</taxon>
        <taxon>Branchiopoda</taxon>
        <taxon>Diplostraca</taxon>
        <taxon>Cladocera</taxon>
        <taxon>Anomopoda</taxon>
        <taxon>Daphniidae</taxon>
        <taxon>Daphnia</taxon>
    </lineage>
</organism>
<gene>
    <name evidence="1" type="ORF">APZ42_024184</name>
</gene>
<keyword evidence="2" id="KW-1185">Reference proteome</keyword>
<comment type="caution">
    <text evidence="1">The sequence shown here is derived from an EMBL/GenBank/DDBJ whole genome shotgun (WGS) entry which is preliminary data.</text>
</comment>